<feature type="domain" description="Glycosyltransferase 2-like" evidence="1">
    <location>
        <begin position="156"/>
        <end position="258"/>
    </location>
</feature>
<name>A0A2P1ELT8_9VIRU</name>
<accession>A0A2P1ELT8</accession>
<dbReference type="EMBL" id="MG807320">
    <property type="protein sequence ID" value="AVL94854.1"/>
    <property type="molecule type" value="Genomic_DNA"/>
</dbReference>
<keyword evidence="3" id="KW-0808">Transferase</keyword>
<dbReference type="InterPro" id="IPR001173">
    <property type="entry name" value="Glyco_trans_2-like"/>
</dbReference>
<evidence type="ECO:0000259" key="1">
    <source>
        <dbReference type="Pfam" id="PF00535"/>
    </source>
</evidence>
<dbReference type="Gene3D" id="3.90.550.20">
    <property type="match status" value="2"/>
</dbReference>
<dbReference type="InterPro" id="IPR007577">
    <property type="entry name" value="GlycoTrfase_DXD_sugar-bd_CS"/>
</dbReference>
<feature type="domain" description="Glycosyltransferase 2-like" evidence="1">
    <location>
        <begin position="487"/>
        <end position="617"/>
    </location>
</feature>
<evidence type="ECO:0000313" key="4">
    <source>
        <dbReference type="Proteomes" id="UP000289600"/>
    </source>
</evidence>
<dbReference type="Gene3D" id="3.90.550.10">
    <property type="entry name" value="Spore Coat Polysaccharide Biosynthesis Protein SpsA, Chain A"/>
    <property type="match status" value="3"/>
</dbReference>
<evidence type="ECO:0000259" key="2">
    <source>
        <dbReference type="Pfam" id="PF04572"/>
    </source>
</evidence>
<evidence type="ECO:0000313" key="3">
    <source>
        <dbReference type="EMBL" id="AVL94854.1"/>
    </source>
</evidence>
<protein>
    <submittedName>
        <fullName evidence="3">Putative glycosyltransferase</fullName>
    </submittedName>
</protein>
<dbReference type="InterPro" id="IPR007652">
    <property type="entry name" value="A1-4-GlycosylTfrase_dom"/>
</dbReference>
<dbReference type="GO" id="GO:0016740">
    <property type="term" value="F:transferase activity"/>
    <property type="evidence" value="ECO:0007669"/>
    <property type="project" value="UniProtKB-KW"/>
</dbReference>
<dbReference type="Pfam" id="PF04488">
    <property type="entry name" value="Gly_transf_sug"/>
    <property type="match status" value="1"/>
</dbReference>
<gene>
    <name evidence="3" type="ORF">mc_468</name>
</gene>
<dbReference type="Proteomes" id="UP000289600">
    <property type="component" value="Segment"/>
</dbReference>
<sequence length="1666" mass="195027">MAGLEKLTVNDFSPNNFTFVQKNDDVIKVKSVHGNYPSVITTKIVFSSVGKYNVSLYLASSFNVYWRGSYNHRHIISLKNGINNFQILITEPGIFNVEIISRNTEGKFYEISNLTIKKLQNTTNYHNRYGNYKTRRGYDNKFIPLRNRITNPPNITILLPTLNRYEGFVRVVNDFKVQQFTNFEFIVIDDGSNLQIFNKKKSYIDKLRDPRFKILRNETNIGIANSLNRGIVESYGEYITWVSDDNEYFNNYLSTLYDTNSEFSYSYWQINKRGNQIINKQYNNIYDLLNNFWGLASFMWKRTLIEKIGLYDPNLNGCEDYEYLLRTFLNTTKIEFKKICTMKYYDHKDSTYYKDYKNITSLKNQIIKLYNYIIRTNHKDNYFIVNSLAPYNESQFNYFLQTNSIDKNNFNVYVVSNNEDIILFNEEYEVLIISNKFENIVNNICKNKLKILLASEKINESQDSDVSPQTYSLTNIQETNLGDKKISIVMSYINRKKQVEFTLKTINYSKHKNVEIIIWDDGSDPDQQLDDFVEKYGIKLFKSSANKDWNNPVVGYNNAIMQATGDIVIIQNPEVCYLDDIIYYVANNLRQNEYISFSCYSLANINENDKLYGLLNTYENYQQNSGKIISIIKNDTTIAGNTIHNEPKNGWVNHPVYLPVGYHYLCALHRDSLLELGGFDTDYKFGFCHDDDDFVRRIKKNNLLSSISEKYCIHQWHPSQIKVIDAPELWKINQKIFWNKMSSYNIGETFDIDLIHSLFKNNDNWPSKIPKILHLYWNGDQFTILHLLTVKSFMLYNPDWRIKVYTPLLTTNIINPTWKSTEQKYVYNGHNYLEELKKLDIDYITIDFDQIGFFNNANDVYKSDFLRWYLLYNFGGVWSDFDVLYIKNLNEKLFENSQRNCEIKNIEQAIYFFDGVFPIGFLMSSKNNIFFKECYENSLKYYNTDNYQSMGACMWFSLFKNGDNVLKNFPNTSILSESTIYPYKWNKISEFFNTDNILQNENNYMKLITGDTIGIHWFNGAEVGKKFCSSIINVQECSIICKLLRKMENIKWRLKFINFNNFSFIPLHQLRSENIIKNSTHLRALKDLSEENNYPGFNINGDIIISEPYQLVSCINILNDWNGCYINNNIYPKISIISICDCPKIQTILSLKSIERSKYKNIEVILLDLNNNNWDDVISEFPFIIKIKSIKEITSNPGKYYNIGLQYSNGEIIIFQNSSIYHANDILSHTIENLTINNCLSFSCLALVNDDMNINLSSLHYKNNNVANILSNIESFSSNNGLVWLSDPSLSISTSPIFALHRKNVDKVRGFDVQYFNGYGFYDEDLFAKLKYDLGINIQVSDPTNYLTIKQYNSNPVVIDHFEINNTIPRPQQWLVNNNIYENKLEQLKQLSSLKVPKIFNCFIPQKIISYLKYLTIRSFIYYNPDWIINIYTLDVPLSDNNNYVGKNYWSNLTRLNNINISSINLQEIGFTNDTPVNVLEDYIKFHTLSTTGGLWSDTDVIYLNSVLNTIFIQNPNFDTFIGNSSNEFSTKLLISKPNNLLFANMKQLVKNNYNINNKSYDAINVYKLLDNPQEINRQFSNINLSTSQNLFVPLNYNEIYDPINTNKNITSGTLLLKWNQNNKLSIELENNINQSTNNNIIVNLIKRFNKLLENDNYNINIIPLY</sequence>
<dbReference type="Pfam" id="PF04572">
    <property type="entry name" value="Gb3_synth"/>
    <property type="match status" value="1"/>
</dbReference>
<feature type="domain" description="Alpha 1,4-glycosyltransferase" evidence="2">
    <location>
        <begin position="926"/>
        <end position="1026"/>
    </location>
</feature>
<keyword evidence="4" id="KW-1185">Reference proteome</keyword>
<dbReference type="InterPro" id="IPR029044">
    <property type="entry name" value="Nucleotide-diphossugar_trans"/>
</dbReference>
<dbReference type="Pfam" id="PF00535">
    <property type="entry name" value="Glycos_transf_2"/>
    <property type="match status" value="2"/>
</dbReference>
<dbReference type="PANTHER" id="PTHR43685:SF2">
    <property type="entry name" value="GLYCOSYLTRANSFERASE 2-LIKE DOMAIN-CONTAINING PROTEIN"/>
    <property type="match status" value="1"/>
</dbReference>
<dbReference type="PANTHER" id="PTHR43685">
    <property type="entry name" value="GLYCOSYLTRANSFERASE"/>
    <property type="match status" value="1"/>
</dbReference>
<proteinExistence type="predicted"/>
<dbReference type="InterPro" id="IPR050834">
    <property type="entry name" value="Glycosyltransf_2"/>
</dbReference>
<organism evidence="3 4">
    <name type="scientific">Moumouvirus australiensis</name>
    <dbReference type="NCBI Taxonomy" id="2109587"/>
    <lineage>
        <taxon>Viruses</taxon>
        <taxon>Varidnaviria</taxon>
        <taxon>Bamfordvirae</taxon>
        <taxon>Nucleocytoviricota</taxon>
        <taxon>Megaviricetes</taxon>
        <taxon>Imitervirales</taxon>
        <taxon>Mimiviridae</taxon>
        <taxon>Megamimivirinae</taxon>
        <taxon>Moumouvirus</taxon>
        <taxon>Moumouvirus australiense</taxon>
    </lineage>
</organism>
<reference evidence="4" key="1">
    <citation type="submission" date="2018-01" db="EMBL/GenBank/DDBJ databases">
        <title>Testimony of 'menage a trois' revealed by the proteome of Megavirus virophage.</title>
        <authorList>
            <person name="Jeudy S."/>
            <person name="Bertaux L."/>
            <person name="Alempic J.-M."/>
            <person name="Lartigue A."/>
            <person name="Legendre M."/>
            <person name="Philippe N."/>
            <person name="Beucher L."/>
            <person name="Biondi E."/>
            <person name="Juul S."/>
            <person name="Turner D."/>
            <person name="Coute Y."/>
            <person name="Claverie J.-M."/>
            <person name="Abergel C."/>
        </authorList>
    </citation>
    <scope>NUCLEOTIDE SEQUENCE [LARGE SCALE GENOMIC DNA]</scope>
</reference>
<dbReference type="SUPFAM" id="SSF53448">
    <property type="entry name" value="Nucleotide-diphospho-sugar transferases"/>
    <property type="match status" value="4"/>
</dbReference>
<dbReference type="CDD" id="cd00761">
    <property type="entry name" value="Glyco_tranf_GTA_type"/>
    <property type="match status" value="3"/>
</dbReference>